<dbReference type="Proteomes" id="UP000296822">
    <property type="component" value="Chromosome"/>
</dbReference>
<dbReference type="KEGG" id="nbg:DV706_06040"/>
<reference evidence="2 3" key="1">
    <citation type="journal article" date="2019" name="Nat. Commun.">
        <title>A new type of DNA phosphorothioation-based antiviral system in archaea.</title>
        <authorList>
            <person name="Xiong L."/>
            <person name="Liu S."/>
            <person name="Chen S."/>
            <person name="Xiao Y."/>
            <person name="Zhu B."/>
            <person name="Gao Y."/>
            <person name="Zhang Y."/>
            <person name="Chen B."/>
            <person name="Luo J."/>
            <person name="Deng Z."/>
            <person name="Chen X."/>
            <person name="Wang L."/>
            <person name="Chen S."/>
        </authorList>
    </citation>
    <scope>NUCLEOTIDE SEQUENCE [LARGE SCALE GENOMIC DNA]</scope>
    <source>
        <strain evidence="2 3">JCM 10635</strain>
    </source>
</reference>
<feature type="domain" description="FAD-dependent urate hydroxylase HpyO/Asp monooxygenase CreE-like FAD/NAD(P)-binding" evidence="1">
    <location>
        <begin position="13"/>
        <end position="161"/>
    </location>
</feature>
<dbReference type="RefSeq" id="WP_006066012.1">
    <property type="nucleotide sequence ID" value="NZ_CP031305.1"/>
</dbReference>
<accession>A0A4D6HJG3</accession>
<protein>
    <submittedName>
        <fullName evidence="2">Thioredoxin reductase</fullName>
    </submittedName>
</protein>
<dbReference type="GeneID" id="39850803"/>
<sequence>MSSTSQARELDCVIVGGGIHGTVLARRLLEETSLDRTAISIVDPHERLLASFREKTRACGMDVLRSTFVHHIGAEPFALEAFAERTGREDELVPTVDYPPRPTLELFLDHATHVIDTAELDSLHLQATVETIRAAPDGSGVRVETTAGPLEARSCVLAIGHGGRYRWPDWASTLDGVEHIWDAVDPDADVDSTIVVGGGITAGQLACTLSETQSVTLLARHPLEWEVSEAAPPWINWPHIERQLHVHPPGSSERFDTVTTARNAATIPPSLYRRLDSRLEAGTLTIVQDEIASARSTNGTVRIAVEHDREITADRVVLATGFEPVFEHPFVDRVATELELARGYWGMPILEDDTLAWQRSDGTSTPLYVSGALALGTVGPYAPNIPGARRAADRITRAIEDRTVCDRTPHLPRHVQGDGVSD</sequence>
<dbReference type="Pfam" id="PF13454">
    <property type="entry name" value="NAD_binding_9"/>
    <property type="match status" value="1"/>
</dbReference>
<evidence type="ECO:0000313" key="3">
    <source>
        <dbReference type="Proteomes" id="UP000296822"/>
    </source>
</evidence>
<dbReference type="InterPro" id="IPR036188">
    <property type="entry name" value="FAD/NAD-bd_sf"/>
</dbReference>
<name>A0A4D6HJG3_9EURY</name>
<dbReference type="PANTHER" id="PTHR38663:SF1">
    <property type="entry name" value="L-ORNITHINE N(5)-MONOOXYGENASE"/>
    <property type="match status" value="1"/>
</dbReference>
<dbReference type="AlphaFoldDB" id="A0A4D6HJG3"/>
<organism evidence="2 3">
    <name type="scientific">Natronorubrum bangense</name>
    <dbReference type="NCBI Taxonomy" id="61858"/>
    <lineage>
        <taxon>Archaea</taxon>
        <taxon>Methanobacteriati</taxon>
        <taxon>Methanobacteriota</taxon>
        <taxon>Stenosarchaea group</taxon>
        <taxon>Halobacteria</taxon>
        <taxon>Halobacteriales</taxon>
        <taxon>Natrialbaceae</taxon>
        <taxon>Natronorubrum</taxon>
    </lineage>
</organism>
<dbReference type="Gene3D" id="3.50.50.60">
    <property type="entry name" value="FAD/NAD(P)-binding domain"/>
    <property type="match status" value="1"/>
</dbReference>
<proteinExistence type="predicted"/>
<dbReference type="SUPFAM" id="SSF51905">
    <property type="entry name" value="FAD/NAD(P)-binding domain"/>
    <property type="match status" value="2"/>
</dbReference>
<dbReference type="EMBL" id="CP031305">
    <property type="protein sequence ID" value="QCC54089.1"/>
    <property type="molecule type" value="Genomic_DNA"/>
</dbReference>
<dbReference type="InterPro" id="IPR038732">
    <property type="entry name" value="HpyO/CreE_NAD-binding"/>
</dbReference>
<evidence type="ECO:0000259" key="1">
    <source>
        <dbReference type="Pfam" id="PF13454"/>
    </source>
</evidence>
<gene>
    <name evidence="2" type="ORF">DV706_06040</name>
</gene>
<dbReference type="PANTHER" id="PTHR38663">
    <property type="match status" value="1"/>
</dbReference>
<evidence type="ECO:0000313" key="2">
    <source>
        <dbReference type="EMBL" id="QCC54089.1"/>
    </source>
</evidence>